<reference evidence="2 3" key="2">
    <citation type="submission" date="2013-02" db="EMBL/GenBank/DDBJ databases">
        <title>The Genome Sequence of Plasmodium falciparum MaliPS096_E11.</title>
        <authorList>
            <consortium name="The Broad Institute Genome Sequencing Platform"/>
            <consortium name="The Broad Institute Genome Sequencing Center for Infectious Disease"/>
            <person name="Neafsey D."/>
            <person name="Cheeseman I."/>
            <person name="Volkman S."/>
            <person name="Adams J."/>
            <person name="Walker B."/>
            <person name="Young S.K."/>
            <person name="Zeng Q."/>
            <person name="Gargeya S."/>
            <person name="Fitzgerald M."/>
            <person name="Haas B."/>
            <person name="Abouelleil A."/>
            <person name="Alvarado L."/>
            <person name="Arachchi H.M."/>
            <person name="Berlin A.M."/>
            <person name="Chapman S.B."/>
            <person name="Dewar J."/>
            <person name="Goldberg J."/>
            <person name="Griggs A."/>
            <person name="Gujja S."/>
            <person name="Hansen M."/>
            <person name="Howarth C."/>
            <person name="Imamovic A."/>
            <person name="Larimer J."/>
            <person name="McCowan C."/>
            <person name="Murphy C."/>
            <person name="Neiman D."/>
            <person name="Pearson M."/>
            <person name="Priest M."/>
            <person name="Roberts A."/>
            <person name="Saif S."/>
            <person name="Shea T."/>
            <person name="Sisk P."/>
            <person name="Sykes S."/>
            <person name="Wortman J."/>
            <person name="Nusbaum C."/>
            <person name="Birren B."/>
        </authorList>
    </citation>
    <scope>NUCLEOTIDE SEQUENCE [LARGE SCALE GENOMIC DNA]</scope>
    <source>
        <strain evidence="2 3">MaliPS096_E11</strain>
    </source>
</reference>
<evidence type="ECO:0000313" key="3">
    <source>
        <dbReference type="Proteomes" id="UP000030699"/>
    </source>
</evidence>
<evidence type="ECO:0000256" key="1">
    <source>
        <dbReference type="SAM" id="MobiDB-lite"/>
    </source>
</evidence>
<evidence type="ECO:0000313" key="2">
    <source>
        <dbReference type="EMBL" id="ETW47784.1"/>
    </source>
</evidence>
<dbReference type="AlphaFoldDB" id="A0A024WKM3"/>
<organism evidence="2 3">
    <name type="scientific">Plasmodium falciparum MaliPS096_E11</name>
    <dbReference type="NCBI Taxonomy" id="1036727"/>
    <lineage>
        <taxon>Eukaryota</taxon>
        <taxon>Sar</taxon>
        <taxon>Alveolata</taxon>
        <taxon>Apicomplexa</taxon>
        <taxon>Aconoidasida</taxon>
        <taxon>Haemosporida</taxon>
        <taxon>Plasmodiidae</taxon>
        <taxon>Plasmodium</taxon>
        <taxon>Plasmodium (Laverania)</taxon>
    </lineage>
</organism>
<dbReference type="EMBL" id="KI925599">
    <property type="protein sequence ID" value="ETW47784.1"/>
    <property type="molecule type" value="Genomic_DNA"/>
</dbReference>
<feature type="region of interest" description="Disordered" evidence="1">
    <location>
        <begin position="71"/>
        <end position="93"/>
    </location>
</feature>
<protein>
    <submittedName>
        <fullName evidence="2">Uncharacterized protein</fullName>
    </submittedName>
</protein>
<dbReference type="Proteomes" id="UP000030699">
    <property type="component" value="Unassembled WGS sequence"/>
</dbReference>
<name>A0A024WKM3_PLAFA</name>
<gene>
    <name evidence="2" type="ORF">PFMALIP_04183</name>
</gene>
<reference evidence="2 3" key="1">
    <citation type="submission" date="2013-02" db="EMBL/GenBank/DDBJ databases">
        <title>The Genome Annotation of Plasmodium falciparum MaliPS096_E11.</title>
        <authorList>
            <consortium name="The Broad Institute Genome Sequencing Platform"/>
            <consortium name="The Broad Institute Genome Sequencing Center for Infectious Disease"/>
            <person name="Neafsey D."/>
            <person name="Hoffman S."/>
            <person name="Volkman S."/>
            <person name="Rosenthal P."/>
            <person name="Walker B."/>
            <person name="Young S.K."/>
            <person name="Zeng Q."/>
            <person name="Gargeya S."/>
            <person name="Fitzgerald M."/>
            <person name="Haas B."/>
            <person name="Abouelleil A."/>
            <person name="Allen A.W."/>
            <person name="Alvarado L."/>
            <person name="Arachchi H.M."/>
            <person name="Berlin A.M."/>
            <person name="Chapman S.B."/>
            <person name="Gainer-Dewar J."/>
            <person name="Goldberg J."/>
            <person name="Griggs A."/>
            <person name="Gujja S."/>
            <person name="Hansen M."/>
            <person name="Howarth C."/>
            <person name="Imamovic A."/>
            <person name="Ireland A."/>
            <person name="Larimer J."/>
            <person name="McCowan C."/>
            <person name="Murphy C."/>
            <person name="Pearson M."/>
            <person name="Poon T.W."/>
            <person name="Priest M."/>
            <person name="Roberts A."/>
            <person name="Saif S."/>
            <person name="Shea T."/>
            <person name="Sisk P."/>
            <person name="Sykes S."/>
            <person name="Wortman J."/>
            <person name="Nusbaum C."/>
            <person name="Birren B."/>
        </authorList>
    </citation>
    <scope>NUCLEOTIDE SEQUENCE [LARGE SCALE GENOMIC DNA]</scope>
    <source>
        <strain evidence="2 3">MaliPS096_E11</strain>
    </source>
</reference>
<proteinExistence type="predicted"/>
<sequence length="93" mass="10852">MCIKTKYVNKDIITKGLGIYPLLAKPLLHRLIKENIIKEKFIKNKGYESNIYIPMQNTFNKKNNKDVLRCDTMSTTNSTNDEEDNEKKNKVSK</sequence>
<accession>A0A024WKM3</accession>